<dbReference type="InterPro" id="IPR012933">
    <property type="entry name" value="HicA_mRNA_interferase"/>
</dbReference>
<evidence type="ECO:0000313" key="9">
    <source>
        <dbReference type="Proteomes" id="UP000176576"/>
    </source>
</evidence>
<proteinExistence type="inferred from homology"/>
<accession>A0A1G2G4E5</accession>
<comment type="similarity">
    <text evidence="1">Belongs to the HicA mRNA interferase family.</text>
</comment>
<evidence type="ECO:0008006" key="10">
    <source>
        <dbReference type="Google" id="ProtNLM"/>
    </source>
</evidence>
<evidence type="ECO:0000256" key="1">
    <source>
        <dbReference type="ARBA" id="ARBA00006620"/>
    </source>
</evidence>
<reference evidence="8 9" key="1">
    <citation type="journal article" date="2016" name="Nat. Commun.">
        <title>Thousands of microbial genomes shed light on interconnected biogeochemical processes in an aquifer system.</title>
        <authorList>
            <person name="Anantharaman K."/>
            <person name="Brown C.T."/>
            <person name="Hug L.A."/>
            <person name="Sharon I."/>
            <person name="Castelle C.J."/>
            <person name="Probst A.J."/>
            <person name="Thomas B.C."/>
            <person name="Singh A."/>
            <person name="Wilkins M.J."/>
            <person name="Karaoz U."/>
            <person name="Brodie E.L."/>
            <person name="Williams K.H."/>
            <person name="Hubbard S.S."/>
            <person name="Banfield J.F."/>
        </authorList>
    </citation>
    <scope>NUCLEOTIDE SEQUENCE [LARGE SCALE GENOMIC DNA]</scope>
</reference>
<dbReference type="AlphaFoldDB" id="A0A1G2G4E5"/>
<organism evidence="8 9">
    <name type="scientific">Candidatus Ryanbacteria bacterium RIFCSPHIGHO2_02_FULL_45_13b</name>
    <dbReference type="NCBI Taxonomy" id="1802117"/>
    <lineage>
        <taxon>Bacteria</taxon>
        <taxon>Candidatus Ryaniibacteriota</taxon>
    </lineage>
</organism>
<evidence type="ECO:0000256" key="7">
    <source>
        <dbReference type="ARBA" id="ARBA00023016"/>
    </source>
</evidence>
<name>A0A1G2G4E5_9BACT</name>
<dbReference type="EMBL" id="MHNN01000027">
    <property type="protein sequence ID" value="OGZ44820.1"/>
    <property type="molecule type" value="Genomic_DNA"/>
</dbReference>
<dbReference type="GO" id="GO:0004519">
    <property type="term" value="F:endonuclease activity"/>
    <property type="evidence" value="ECO:0007669"/>
    <property type="project" value="UniProtKB-KW"/>
</dbReference>
<keyword evidence="7" id="KW-0346">Stress response</keyword>
<dbReference type="Gene3D" id="3.30.920.30">
    <property type="entry name" value="Hypothetical protein"/>
    <property type="match status" value="1"/>
</dbReference>
<keyword evidence="2" id="KW-1277">Toxin-antitoxin system</keyword>
<evidence type="ECO:0000256" key="3">
    <source>
        <dbReference type="ARBA" id="ARBA00022722"/>
    </source>
</evidence>
<dbReference type="Proteomes" id="UP000176576">
    <property type="component" value="Unassembled WGS sequence"/>
</dbReference>
<dbReference type="STRING" id="1802117.A3J54_00595"/>
<keyword evidence="3" id="KW-0540">Nuclease</keyword>
<evidence type="ECO:0000256" key="5">
    <source>
        <dbReference type="ARBA" id="ARBA00022801"/>
    </source>
</evidence>
<protein>
    <recommendedName>
        <fullName evidence="10">Addiction module toxin, HicA family</fullName>
    </recommendedName>
</protein>
<gene>
    <name evidence="8" type="ORF">A3J54_00595</name>
</gene>
<comment type="caution">
    <text evidence="8">The sequence shown here is derived from an EMBL/GenBank/DDBJ whole genome shotgun (WGS) entry which is preliminary data.</text>
</comment>
<evidence type="ECO:0000256" key="6">
    <source>
        <dbReference type="ARBA" id="ARBA00022884"/>
    </source>
</evidence>
<keyword evidence="6" id="KW-0694">RNA-binding</keyword>
<evidence type="ECO:0000313" key="8">
    <source>
        <dbReference type="EMBL" id="OGZ44820.1"/>
    </source>
</evidence>
<sequence>MKSCTAKKLIAILKAHGFSLVRQKGSHMIWKNTDGIIVPVPLHGTSKPIPIGTLLSIIKQSKIPKEKFH</sequence>
<dbReference type="GO" id="GO:0003729">
    <property type="term" value="F:mRNA binding"/>
    <property type="evidence" value="ECO:0007669"/>
    <property type="project" value="InterPro"/>
</dbReference>
<keyword evidence="4" id="KW-0255">Endonuclease</keyword>
<dbReference type="GO" id="GO:0016787">
    <property type="term" value="F:hydrolase activity"/>
    <property type="evidence" value="ECO:0007669"/>
    <property type="project" value="UniProtKB-KW"/>
</dbReference>
<evidence type="ECO:0000256" key="2">
    <source>
        <dbReference type="ARBA" id="ARBA00022649"/>
    </source>
</evidence>
<dbReference type="Pfam" id="PF07927">
    <property type="entry name" value="HicA_toxin"/>
    <property type="match status" value="1"/>
</dbReference>
<dbReference type="InterPro" id="IPR038570">
    <property type="entry name" value="HicA_sf"/>
</dbReference>
<keyword evidence="5" id="KW-0378">Hydrolase</keyword>
<dbReference type="SUPFAM" id="SSF54786">
    <property type="entry name" value="YcfA/nrd intein domain"/>
    <property type="match status" value="1"/>
</dbReference>
<evidence type="ECO:0000256" key="4">
    <source>
        <dbReference type="ARBA" id="ARBA00022759"/>
    </source>
</evidence>